<gene>
    <name evidence="7" type="ORF">EDD76_1232</name>
</gene>
<feature type="chain" id="PRO_5038576758" evidence="6">
    <location>
        <begin position="23"/>
        <end position="472"/>
    </location>
</feature>
<keyword evidence="8" id="KW-1185">Reference proteome</keyword>
<dbReference type="PANTHER" id="PTHR43649">
    <property type="entry name" value="ARABINOSE-BINDING PROTEIN-RELATED"/>
    <property type="match status" value="1"/>
</dbReference>
<feature type="signal peptide" evidence="6">
    <location>
        <begin position="1"/>
        <end position="22"/>
    </location>
</feature>
<evidence type="ECO:0000256" key="2">
    <source>
        <dbReference type="ARBA" id="ARBA00022729"/>
    </source>
</evidence>
<dbReference type="Gene3D" id="3.40.190.10">
    <property type="entry name" value="Periplasmic binding protein-like II"/>
    <property type="match status" value="2"/>
</dbReference>
<protein>
    <submittedName>
        <fullName evidence="7">Carbohydrate ABC transporter substrate-binding protein (CUT1 family)</fullName>
    </submittedName>
</protein>
<dbReference type="AlphaFoldDB" id="A0A4R1QMI2"/>
<dbReference type="OrthoDB" id="1861912at2"/>
<name>A0A4R1QMI2_9FIRM</name>
<dbReference type="InterPro" id="IPR050490">
    <property type="entry name" value="Bact_solute-bd_prot1"/>
</dbReference>
<comment type="caution">
    <text evidence="7">The sequence shown here is derived from an EMBL/GenBank/DDBJ whole genome shotgun (WGS) entry which is preliminary data.</text>
</comment>
<dbReference type="PROSITE" id="PS51257">
    <property type="entry name" value="PROKAR_LIPOPROTEIN"/>
    <property type="match status" value="1"/>
</dbReference>
<keyword evidence="3" id="KW-0472">Membrane</keyword>
<dbReference type="STRING" id="1469948.GCA_000732725_02406"/>
<dbReference type="PANTHER" id="PTHR43649:SF33">
    <property type="entry name" value="POLYGALACTURONAN_RHAMNOGALACTURONAN-BINDING PROTEIN YTCQ"/>
    <property type="match status" value="1"/>
</dbReference>
<evidence type="ECO:0000256" key="3">
    <source>
        <dbReference type="ARBA" id="ARBA00023136"/>
    </source>
</evidence>
<evidence type="ECO:0000313" key="8">
    <source>
        <dbReference type="Proteomes" id="UP000295718"/>
    </source>
</evidence>
<sequence length="472" mass="51036">MKRKVLTLIAAASMLIASLSGCGTTDTGTAQEAAVAATDTPAADKEEAQADSSSSDAYQGELTVMHFSTEEEAKGNPGADGFRKMVAEWEESHPDITLSQNILANTEYKTQIATLAANDDLPDIYVLQGMDAVRWGADGLALDLTDVVVNSPDNVKYKKELFNAFTSDGKIYGIPALTGGTCTAIIYDSKLWAEAGFDTFPTTWEDVVKAKDFFDKKGITVMGFANKDQWQANSTFLTCIGNRFTGMDWFSSLVANDGAMFTDQSFVDALTFMQNIFASGIFNEDFNAIDHYTAREYYISGDCAAYIGGNWDMTYIGATLEESNPELFANSKLAVFPQPEGATGDTDTQANGLGYALAINPKVAEDPAKLAAAIDFIYKTTGADFANYVSSNYAVSGLTAPDSVDLSKFNQLTQDLYNFTYVDYKSSQIYDSFISGALWGALNTDLQSMLNGDITPEAVAENAQAAYEEVMK</sequence>
<dbReference type="Pfam" id="PF01547">
    <property type="entry name" value="SBP_bac_1"/>
    <property type="match status" value="1"/>
</dbReference>
<dbReference type="InterPro" id="IPR006059">
    <property type="entry name" value="SBP"/>
</dbReference>
<dbReference type="RefSeq" id="WP_031391088.1">
    <property type="nucleotide sequence ID" value="NZ_JPNB01000002.1"/>
</dbReference>
<keyword evidence="2 6" id="KW-0732">Signal</keyword>
<keyword evidence="1" id="KW-1003">Cell membrane</keyword>
<evidence type="ECO:0000256" key="6">
    <source>
        <dbReference type="SAM" id="SignalP"/>
    </source>
</evidence>
<evidence type="ECO:0000256" key="1">
    <source>
        <dbReference type="ARBA" id="ARBA00022475"/>
    </source>
</evidence>
<proteinExistence type="predicted"/>
<keyword evidence="5" id="KW-0449">Lipoprotein</keyword>
<evidence type="ECO:0000256" key="5">
    <source>
        <dbReference type="ARBA" id="ARBA00023288"/>
    </source>
</evidence>
<organism evidence="7 8">
    <name type="scientific">Kineothrix alysoides</name>
    <dbReference type="NCBI Taxonomy" id="1469948"/>
    <lineage>
        <taxon>Bacteria</taxon>
        <taxon>Bacillati</taxon>
        <taxon>Bacillota</taxon>
        <taxon>Clostridia</taxon>
        <taxon>Lachnospirales</taxon>
        <taxon>Lachnospiraceae</taxon>
        <taxon>Kineothrix</taxon>
    </lineage>
</organism>
<evidence type="ECO:0000256" key="4">
    <source>
        <dbReference type="ARBA" id="ARBA00023139"/>
    </source>
</evidence>
<accession>A0A4R1QMI2</accession>
<evidence type="ECO:0000313" key="7">
    <source>
        <dbReference type="EMBL" id="TCL53991.1"/>
    </source>
</evidence>
<dbReference type="Proteomes" id="UP000295718">
    <property type="component" value="Unassembled WGS sequence"/>
</dbReference>
<dbReference type="EMBL" id="SLUO01000023">
    <property type="protein sequence ID" value="TCL53991.1"/>
    <property type="molecule type" value="Genomic_DNA"/>
</dbReference>
<reference evidence="7 8" key="1">
    <citation type="submission" date="2019-03" db="EMBL/GenBank/DDBJ databases">
        <title>Genomic Encyclopedia of Type Strains, Phase IV (KMG-IV): sequencing the most valuable type-strain genomes for metagenomic binning, comparative biology and taxonomic classification.</title>
        <authorList>
            <person name="Goeker M."/>
        </authorList>
    </citation>
    <scope>NUCLEOTIDE SEQUENCE [LARGE SCALE GENOMIC DNA]</scope>
    <source>
        <strain evidence="7 8">DSM 100556</strain>
    </source>
</reference>
<dbReference type="SUPFAM" id="SSF53850">
    <property type="entry name" value="Periplasmic binding protein-like II"/>
    <property type="match status" value="1"/>
</dbReference>
<keyword evidence="4" id="KW-0564">Palmitate</keyword>